<name>A0A0D6JFY9_9HYPH</name>
<reference evidence="2" key="1">
    <citation type="submission" date="2015-02" db="EMBL/GenBank/DDBJ databases">
        <authorList>
            <person name="Chooi Y.-H."/>
        </authorList>
    </citation>
    <scope>NUCLEOTIDE SEQUENCE [LARGE SCALE GENOMIC DNA]</scope>
    <source>
        <strain evidence="2">strain Y</strain>
    </source>
</reference>
<dbReference type="Proteomes" id="UP000033187">
    <property type="component" value="Chromosome 1"/>
</dbReference>
<dbReference type="AlphaFoldDB" id="A0A0D6JFY9"/>
<dbReference type="KEGG" id="fil:BN1229_v1_1974"/>
<keyword evidence="2" id="KW-1185">Reference proteome</keyword>
<evidence type="ECO:0000313" key="2">
    <source>
        <dbReference type="Proteomes" id="UP000033187"/>
    </source>
</evidence>
<gene>
    <name evidence="1" type="ORF">YBN1229_v1_1978</name>
</gene>
<dbReference type="EMBL" id="LN829119">
    <property type="protein sequence ID" value="CPR19040.1"/>
    <property type="molecule type" value="Genomic_DNA"/>
</dbReference>
<organism evidence="1 2">
    <name type="scientific">Candidatus Filomicrobium marinum</name>
    <dbReference type="NCBI Taxonomy" id="1608628"/>
    <lineage>
        <taxon>Bacteria</taxon>
        <taxon>Pseudomonadati</taxon>
        <taxon>Pseudomonadota</taxon>
        <taxon>Alphaproteobacteria</taxon>
        <taxon>Hyphomicrobiales</taxon>
        <taxon>Hyphomicrobiaceae</taxon>
        <taxon>Filomicrobium</taxon>
    </lineage>
</organism>
<protein>
    <submittedName>
        <fullName evidence="1">Uncharacterized protein</fullName>
    </submittedName>
</protein>
<evidence type="ECO:0000313" key="1">
    <source>
        <dbReference type="EMBL" id="CPR19040.1"/>
    </source>
</evidence>
<accession>A0A0D6JFY9</accession>
<dbReference type="KEGG" id="fiy:BN1229_v1_1978"/>
<proteinExistence type="predicted"/>
<sequence length="65" mass="7316">MIAPVFATSPICLISCHVVPRPIVLHSVICTWYATIKARVYRQDCIPTVAFYLEVCATLSINRFC</sequence>